<reference evidence="1" key="2">
    <citation type="journal article" date="2023" name="Biology">
        <title>Prokaryotic Life Associated with Coal-Fire Gas Vents Revealed by Metagenomics.</title>
        <authorList>
            <person name="Kadnikov V.V."/>
            <person name="Mardanov A.V."/>
            <person name="Beletsky A.V."/>
            <person name="Karnachuk O.V."/>
            <person name="Ravin N.V."/>
        </authorList>
    </citation>
    <scope>NUCLEOTIDE SEQUENCE</scope>
    <source>
        <strain evidence="1">Bu02</strain>
    </source>
</reference>
<organism evidence="1">
    <name type="scientific">Candidatus Fermentithermobacillus carboniphilus</name>
    <dbReference type="NCBI Taxonomy" id="3085328"/>
    <lineage>
        <taxon>Bacteria</taxon>
        <taxon>Bacillati</taxon>
        <taxon>Bacillota</taxon>
        <taxon>Candidatus Fermentithermobacillia</taxon>
        <taxon>Candidatus Fermentithermobacillales</taxon>
        <taxon>Candidatus Fermentithermobacillaceae</taxon>
        <taxon>Candidatus Fermentithermobacillus</taxon>
    </lineage>
</organism>
<proteinExistence type="predicted"/>
<gene>
    <name evidence="1" type="ORF">IMF26_11060</name>
</gene>
<dbReference type="EMBL" id="CP062796">
    <property type="protein sequence ID" value="QUL98518.1"/>
    <property type="molecule type" value="Genomic_DNA"/>
</dbReference>
<dbReference type="SUPFAM" id="SSF52540">
    <property type="entry name" value="P-loop containing nucleoside triphosphate hydrolases"/>
    <property type="match status" value="2"/>
</dbReference>
<accession>A0AAT9LDC4</accession>
<evidence type="ECO:0000313" key="1">
    <source>
        <dbReference type="EMBL" id="QUL98518.1"/>
    </source>
</evidence>
<protein>
    <submittedName>
        <fullName evidence="1">PRK06851 family protein</fullName>
    </submittedName>
</protein>
<name>A0AAT9LDC4_9FIRM</name>
<dbReference type="InterPro" id="IPR027417">
    <property type="entry name" value="P-loop_NTPase"/>
</dbReference>
<dbReference type="KEGG" id="fcz:IMF26_11060"/>
<dbReference type="AlphaFoldDB" id="A0AAT9LDC4"/>
<sequence length="372" mass="41813">MTEKGYVKRVFPGNNTPAGFFSYYDYIIPKEATRVFVIKGAPGVGKSTFMTSIARDMVESGYDVEIHHCSSDNNSIDGVVFPAIGVGIIDGTFPHVVDPKVPGAVDEIVWLGEFWDEEAVRSKKEEILQAQKAADSVFRRAYRFLKAAQIVYEDLESVYVEAMDFGKANMIAAKIIEENFGTTTISPKPGFLRRLFASAITPDGMVNYLNTIVVPCKKRYVITGNPGTGKSVLLEKVAKAALERGFFVEAYFCPLHPEKVEHVIVPELKLALTKSIEPHTYVPGQTDIIVDMNECLDDDVIEKHYQYIVRAREEFGRLFDSAIYYIGQAKQYHDAVERCYAPNMDFGGIERLRKKILEKILGYAREAERTES</sequence>
<dbReference type="CDD" id="cd01983">
    <property type="entry name" value="SIMIBI"/>
    <property type="match status" value="1"/>
</dbReference>
<reference evidence="1" key="1">
    <citation type="submission" date="2020-10" db="EMBL/GenBank/DDBJ databases">
        <authorList>
            <person name="Kadnikov V."/>
            <person name="Beletsky A.V."/>
            <person name="Mardanov A.V."/>
            <person name="Karnachuk O.V."/>
            <person name="Ravin N.V."/>
        </authorList>
    </citation>
    <scope>NUCLEOTIDE SEQUENCE</scope>
    <source>
        <strain evidence="1">Bu02</strain>
    </source>
</reference>